<dbReference type="Pfam" id="PF00389">
    <property type="entry name" value="2-Hacid_dh"/>
    <property type="match status" value="1"/>
</dbReference>
<dbReference type="EMBL" id="ACLK02000002">
    <property type="protein sequence ID" value="EFY08497.1"/>
    <property type="molecule type" value="Genomic_DNA"/>
</dbReference>
<dbReference type="PROSITE" id="PS00671">
    <property type="entry name" value="D_2_HYDROXYACID_DH_3"/>
    <property type="match status" value="1"/>
</dbReference>
<dbReference type="AlphaFoldDB" id="E7FWG5"/>
<dbReference type="InterPro" id="IPR036291">
    <property type="entry name" value="NAD(P)-bd_dom_sf"/>
</dbReference>
<evidence type="ECO:0000256" key="3">
    <source>
        <dbReference type="ARBA" id="ARBA00023027"/>
    </source>
</evidence>
<dbReference type="PROSITE" id="PS00670">
    <property type="entry name" value="D_2_HYDROXYACID_DH_2"/>
    <property type="match status" value="1"/>
</dbReference>
<dbReference type="STRING" id="1648.A2I91_00025"/>
<evidence type="ECO:0000256" key="1">
    <source>
        <dbReference type="ARBA" id="ARBA00005854"/>
    </source>
</evidence>
<dbReference type="Gene3D" id="3.40.50.720">
    <property type="entry name" value="NAD(P)-binding Rossmann-like Domain"/>
    <property type="match status" value="2"/>
</dbReference>
<accession>E7FWG5</accession>
<dbReference type="PANTHER" id="PTHR43026:SF1">
    <property type="entry name" value="2-HYDROXYACID DEHYDROGENASE HOMOLOG 1-RELATED"/>
    <property type="match status" value="1"/>
</dbReference>
<dbReference type="GO" id="GO:0051287">
    <property type="term" value="F:NAD binding"/>
    <property type="evidence" value="ECO:0007669"/>
    <property type="project" value="InterPro"/>
</dbReference>
<evidence type="ECO:0000259" key="6">
    <source>
        <dbReference type="Pfam" id="PF02826"/>
    </source>
</evidence>
<dbReference type="SUPFAM" id="SSF51735">
    <property type="entry name" value="NAD(P)-binding Rossmann-fold domains"/>
    <property type="match status" value="1"/>
</dbReference>
<keyword evidence="8" id="KW-1185">Reference proteome</keyword>
<dbReference type="Proteomes" id="UP000003028">
    <property type="component" value="Unassembled WGS sequence"/>
</dbReference>
<name>E7FWG5_ERYRH</name>
<evidence type="ECO:0000256" key="4">
    <source>
        <dbReference type="RuleBase" id="RU003719"/>
    </source>
</evidence>
<dbReference type="EC" id="1.1.1.290" evidence="7"/>
<dbReference type="GO" id="GO:0033711">
    <property type="term" value="F:4-phosphoerythronate dehydrogenase activity"/>
    <property type="evidence" value="ECO:0007669"/>
    <property type="project" value="UniProtKB-EC"/>
</dbReference>
<evidence type="ECO:0000256" key="2">
    <source>
        <dbReference type="ARBA" id="ARBA00023002"/>
    </source>
</evidence>
<dbReference type="CDD" id="cd12185">
    <property type="entry name" value="HGDH_LDH_like"/>
    <property type="match status" value="1"/>
</dbReference>
<proteinExistence type="inferred from homology"/>
<protein>
    <submittedName>
        <fullName evidence="7">4-phosphoerythronate dehydrogenase</fullName>
        <ecNumber evidence="7">1.1.1.290</ecNumber>
    </submittedName>
</protein>
<dbReference type="PANTHER" id="PTHR43026">
    <property type="entry name" value="2-HYDROXYACID DEHYDROGENASE HOMOLOG 1-RELATED"/>
    <property type="match status" value="1"/>
</dbReference>
<feature type="domain" description="D-isomer specific 2-hydroxyacid dehydrogenase NAD-binding" evidence="6">
    <location>
        <begin position="112"/>
        <end position="298"/>
    </location>
</feature>
<dbReference type="InterPro" id="IPR006139">
    <property type="entry name" value="D-isomer_2_OHA_DH_cat_dom"/>
</dbReference>
<keyword evidence="3" id="KW-0520">NAD</keyword>
<keyword evidence="2 4" id="KW-0560">Oxidoreductase</keyword>
<dbReference type="SUPFAM" id="SSF52283">
    <property type="entry name" value="Formate/glycerate dehydrogenase catalytic domain-like"/>
    <property type="match status" value="1"/>
</dbReference>
<dbReference type="InterPro" id="IPR006140">
    <property type="entry name" value="D-isomer_DH_NAD-bd"/>
</dbReference>
<sequence>MFNMKLVAYAVRPDEKEAFERFTKEMNIDLKVVNAQMSIDNVNEANGYEAVAFLGNCDASREVLELLAQGGTKYIASRSAGFNNVDMDAVRDLGLKFSNATYSPNCVADFAVMLVLMSLRNMKAIMKRAEVKDYSLPGIQGKEMHNMTFGVIGTGRIGCITARNLSGFGGRIIGYDLYENDSIKDVLTYVDLETLLKEADVITLHAPLIESTHHIINAESLALTKPGVIIVNCARGELIDTDALIKYVENGHIGAVGLDVLEGELGIFHKDHRLSTLSNHQLALLESHKNVIITPHCAFYTDQAVSDMVEVALRSLNSFMMSNKSQWEIK</sequence>
<comment type="caution">
    <text evidence="7">The sequence shown here is derived from an EMBL/GenBank/DDBJ whole genome shotgun (WGS) entry which is preliminary data.</text>
</comment>
<comment type="similarity">
    <text evidence="1 4">Belongs to the D-isomer specific 2-hydroxyacid dehydrogenase family.</text>
</comment>
<dbReference type="InterPro" id="IPR029753">
    <property type="entry name" value="D-isomer_DH_CS"/>
</dbReference>
<dbReference type="InterPro" id="IPR058205">
    <property type="entry name" value="D-LDH-like"/>
</dbReference>
<evidence type="ECO:0000259" key="5">
    <source>
        <dbReference type="Pfam" id="PF00389"/>
    </source>
</evidence>
<feature type="domain" description="D-isomer specific 2-hydroxyacid dehydrogenase catalytic" evidence="5">
    <location>
        <begin position="10"/>
        <end position="327"/>
    </location>
</feature>
<evidence type="ECO:0000313" key="7">
    <source>
        <dbReference type="EMBL" id="EFY08497.1"/>
    </source>
</evidence>
<organism evidence="7 8">
    <name type="scientific">Erysipelothrix rhusiopathiae ATCC 19414</name>
    <dbReference type="NCBI Taxonomy" id="525280"/>
    <lineage>
        <taxon>Bacteria</taxon>
        <taxon>Bacillati</taxon>
        <taxon>Bacillota</taxon>
        <taxon>Erysipelotrichia</taxon>
        <taxon>Erysipelotrichales</taxon>
        <taxon>Erysipelotrichaceae</taxon>
        <taxon>Erysipelothrix</taxon>
    </lineage>
</organism>
<gene>
    <name evidence="7" type="primary">pdxB</name>
    <name evidence="7" type="ORF">HMPREF0357_10603</name>
</gene>
<reference evidence="7" key="1">
    <citation type="submission" date="2011-01" db="EMBL/GenBank/DDBJ databases">
        <authorList>
            <person name="Muzny D."/>
            <person name="Qin X."/>
            <person name="Buhay C."/>
            <person name="Dugan-Rocha S."/>
            <person name="Ding Y."/>
            <person name="Chen G."/>
            <person name="Hawes A."/>
            <person name="Holder M."/>
            <person name="Jhangiani S."/>
            <person name="Johnson A."/>
            <person name="Khan Z."/>
            <person name="Li Z."/>
            <person name="Liu W."/>
            <person name="Liu X."/>
            <person name="Perez L."/>
            <person name="Shen H."/>
            <person name="Wang Q."/>
            <person name="Watt J."/>
            <person name="Xi L."/>
            <person name="Xin Y."/>
            <person name="Zhou J."/>
            <person name="Deng J."/>
            <person name="Jiang H."/>
            <person name="Liu Y."/>
            <person name="Qu J."/>
            <person name="Song X.-Z."/>
            <person name="Zhang L."/>
            <person name="Villasana D."/>
            <person name="Johnson A."/>
            <person name="Liu J."/>
            <person name="Liyanage D."/>
            <person name="Lorensuhewa L."/>
            <person name="Robinson T."/>
            <person name="Song A."/>
            <person name="Song B.-B."/>
            <person name="Dinh H."/>
            <person name="Thornton R."/>
            <person name="Coyle M."/>
            <person name="Francisco L."/>
            <person name="Jackson L."/>
            <person name="Javaid M."/>
            <person name="Korchina V."/>
            <person name="Kovar C."/>
            <person name="Mata R."/>
            <person name="Mathew T."/>
            <person name="Ngo R."/>
            <person name="Nguyen L."/>
            <person name="Nguyen N."/>
            <person name="Okwuonu G."/>
            <person name="Ongeri F."/>
            <person name="Pham C."/>
            <person name="Simmons D."/>
            <person name="Wilczek-Boney K."/>
            <person name="Hale W."/>
            <person name="Jakkamsetti A."/>
            <person name="Pham P."/>
            <person name="Ruth R."/>
            <person name="San Lucas F."/>
            <person name="Warren J."/>
            <person name="Zhang J."/>
            <person name="Zhao Z."/>
            <person name="Zhou C."/>
            <person name="Zhu D."/>
            <person name="Lee S."/>
            <person name="Bess C."/>
            <person name="Blankenburg K."/>
            <person name="Forbes L."/>
            <person name="Fu Q."/>
            <person name="Gubbala S."/>
            <person name="Hirani K."/>
            <person name="Jayaseelan J.C."/>
            <person name="Lara F."/>
            <person name="Munidasa M."/>
            <person name="Palculict T."/>
            <person name="Patil S."/>
            <person name="Pu L.-L."/>
            <person name="Saada N."/>
            <person name="Tang L."/>
            <person name="Weissenberger G."/>
            <person name="Zhu Y."/>
            <person name="Hemphill L."/>
            <person name="Shang Y."/>
            <person name="Youmans B."/>
            <person name="Ayvaz T."/>
            <person name="Ross M."/>
            <person name="Santibanez J."/>
            <person name="Aqrawi P."/>
            <person name="Gross S."/>
            <person name="Joshi V."/>
            <person name="Fowler G."/>
            <person name="Nazareth L."/>
            <person name="Reid J."/>
            <person name="Worley K."/>
            <person name="Petrosino J."/>
            <person name="Highlander S."/>
            <person name="Gibbs R."/>
        </authorList>
    </citation>
    <scope>NUCLEOTIDE SEQUENCE [LARGE SCALE GENOMIC DNA]</scope>
    <source>
        <strain evidence="7">ATCC 19414</strain>
    </source>
</reference>
<evidence type="ECO:0000313" key="8">
    <source>
        <dbReference type="Proteomes" id="UP000003028"/>
    </source>
</evidence>
<dbReference type="GO" id="GO:0008720">
    <property type="term" value="F:D-lactate dehydrogenase (NAD+) activity"/>
    <property type="evidence" value="ECO:0007669"/>
    <property type="project" value="TreeGrafter"/>
</dbReference>
<dbReference type="Pfam" id="PF02826">
    <property type="entry name" value="2-Hacid_dh_C"/>
    <property type="match status" value="1"/>
</dbReference>